<proteinExistence type="predicted"/>
<dbReference type="InterPro" id="IPR037079">
    <property type="entry name" value="AF2212/PG0164-like_sf"/>
</dbReference>
<dbReference type="InterPro" id="IPR015018">
    <property type="entry name" value="DUF1905"/>
</dbReference>
<dbReference type="STRING" id="1736691.SAMN06295964_0683"/>
<dbReference type="Gene3D" id="2.40.30.100">
    <property type="entry name" value="AF2212/PG0164-like"/>
    <property type="match status" value="1"/>
</dbReference>
<protein>
    <recommendedName>
        <fullName evidence="3">Bacteriocin-protection, YdeI or OmpD-Associated</fullName>
    </recommendedName>
</protein>
<evidence type="ECO:0008006" key="3">
    <source>
        <dbReference type="Google" id="ProtNLM"/>
    </source>
</evidence>
<gene>
    <name evidence="1" type="ORF">SAMN06295964_0683</name>
</gene>
<sequence length="149" mass="16081">MPKMTLAISTTLEPRGPAAAVILTDEQVASFGAGKSFPVRITIGSVTEPARLARMGDENLIGLSRAKREALGVQIGDEVDVRIELDDAPREVDVPDVLAEALAAAGLREAFEALAYSRRKELALSVAEAKKDDTRERRVQKVLDALRES</sequence>
<dbReference type="SUPFAM" id="SSF141694">
    <property type="entry name" value="AF2212/PG0164-like"/>
    <property type="match status" value="1"/>
</dbReference>
<evidence type="ECO:0000313" key="1">
    <source>
        <dbReference type="EMBL" id="SKB04728.1"/>
    </source>
</evidence>
<reference evidence="2" key="1">
    <citation type="submission" date="2017-02" db="EMBL/GenBank/DDBJ databases">
        <authorList>
            <person name="Varghese N."/>
            <person name="Submissions S."/>
        </authorList>
    </citation>
    <scope>NUCLEOTIDE SEQUENCE [LARGE SCALE GENOMIC DNA]</scope>
    <source>
        <strain evidence="2">9H-4</strain>
    </source>
</reference>
<organism evidence="1 2">
    <name type="scientific">Aeromicrobium choanae</name>
    <dbReference type="NCBI Taxonomy" id="1736691"/>
    <lineage>
        <taxon>Bacteria</taxon>
        <taxon>Bacillati</taxon>
        <taxon>Actinomycetota</taxon>
        <taxon>Actinomycetes</taxon>
        <taxon>Propionibacteriales</taxon>
        <taxon>Nocardioidaceae</taxon>
        <taxon>Aeromicrobium</taxon>
    </lineage>
</organism>
<dbReference type="AlphaFoldDB" id="A0A1T4YT24"/>
<dbReference type="EMBL" id="LT796768">
    <property type="protein sequence ID" value="SKB04728.1"/>
    <property type="molecule type" value="Genomic_DNA"/>
</dbReference>
<keyword evidence="2" id="KW-1185">Reference proteome</keyword>
<dbReference type="Pfam" id="PF13376">
    <property type="entry name" value="OmdA"/>
    <property type="match status" value="1"/>
</dbReference>
<name>A0A1T4YT24_9ACTN</name>
<dbReference type="Pfam" id="PF08922">
    <property type="entry name" value="DUF1905"/>
    <property type="match status" value="1"/>
</dbReference>
<evidence type="ECO:0000313" key="2">
    <source>
        <dbReference type="Proteomes" id="UP000191040"/>
    </source>
</evidence>
<dbReference type="Proteomes" id="UP000191040">
    <property type="component" value="Chromosome I"/>
</dbReference>
<dbReference type="RefSeq" id="WP_197684387.1">
    <property type="nucleotide sequence ID" value="NZ_LT796768.1"/>
</dbReference>
<accession>A0A1T4YT24</accession>